<dbReference type="HAMAP" id="MF_01257">
    <property type="entry name" value="CofD"/>
    <property type="match status" value="1"/>
</dbReference>
<dbReference type="InterPro" id="IPR038136">
    <property type="entry name" value="CofD-like_dom_sf"/>
</dbReference>
<evidence type="ECO:0000313" key="4">
    <source>
        <dbReference type="Proteomes" id="UP000321769"/>
    </source>
</evidence>
<dbReference type="InterPro" id="IPR010115">
    <property type="entry name" value="FbiA/CofD"/>
</dbReference>
<dbReference type="NCBIfam" id="TIGR01819">
    <property type="entry name" value="F420_cofD"/>
    <property type="match status" value="1"/>
</dbReference>
<dbReference type="GO" id="GO:0043743">
    <property type="term" value="F:LPPG:FO 2-phospho-L-lactate transferase activity"/>
    <property type="evidence" value="ECO:0007669"/>
    <property type="project" value="InterPro"/>
</dbReference>
<keyword evidence="1 3" id="KW-0808">Transferase</keyword>
<sequence length="317" mass="33536">MADVKVTVLAGGVGGARFVRGLRAALESEGADITVVVNTGDDLWLSGVRLQPDIDSILYALAGVNDAERGWGRAGESERVSAELREWGAGWPWFTLGDLDLGTHLARTGWLRDGLSYTQVAERLGSRWPIGVRLLPMTDTEVDTQVVVEDGSRLHFQEWWTRHRAVLRAVRFENPGIDGATPAPGVVEAITGADVVVLAPSNPVVSIGPILSVPGIRGALGDAARVVGVSPIIGGKVVRGMADACLTAIGVETSADAVARHYGQRADGGLLDTWLVAEEDAALAPGLAAEGWDVRVEPLWMTDLERSATLARAAITD</sequence>
<evidence type="ECO:0000313" key="3">
    <source>
        <dbReference type="EMBL" id="GEO89388.1"/>
    </source>
</evidence>
<protein>
    <submittedName>
        <fullName evidence="3">2-phospho-L-lactate transferase</fullName>
    </submittedName>
</protein>
<evidence type="ECO:0000256" key="2">
    <source>
        <dbReference type="ARBA" id="ARBA00022842"/>
    </source>
</evidence>
<dbReference type="Gene3D" id="3.40.50.10680">
    <property type="entry name" value="CofD-like domains"/>
    <property type="match status" value="1"/>
</dbReference>
<dbReference type="SUPFAM" id="SSF142338">
    <property type="entry name" value="CofD-like"/>
    <property type="match status" value="1"/>
</dbReference>
<reference evidence="3 4" key="1">
    <citation type="submission" date="2019-07" db="EMBL/GenBank/DDBJ databases">
        <title>Whole genome shotgun sequence of Aeromicrobium flavum NBRC 107625.</title>
        <authorList>
            <person name="Hosoyama A."/>
            <person name="Uohara A."/>
            <person name="Ohji S."/>
            <person name="Ichikawa N."/>
        </authorList>
    </citation>
    <scope>NUCLEOTIDE SEQUENCE [LARGE SCALE GENOMIC DNA]</scope>
    <source>
        <strain evidence="3 4">NBRC 107625</strain>
    </source>
</reference>
<keyword evidence="2" id="KW-0460">Magnesium</keyword>
<comment type="caution">
    <text evidence="3">The sequence shown here is derived from an EMBL/GenBank/DDBJ whole genome shotgun (WGS) entry which is preliminary data.</text>
</comment>
<accession>A0A512HVC1</accession>
<gene>
    <name evidence="3" type="primary">cofD</name>
    <name evidence="3" type="ORF">AFL01nite_17150</name>
</gene>
<organism evidence="3 4">
    <name type="scientific">Aeromicrobium flavum</name>
    <dbReference type="NCBI Taxonomy" id="416568"/>
    <lineage>
        <taxon>Bacteria</taxon>
        <taxon>Bacillati</taxon>
        <taxon>Actinomycetota</taxon>
        <taxon>Actinomycetes</taxon>
        <taxon>Propionibacteriales</taxon>
        <taxon>Nocardioidaceae</taxon>
        <taxon>Aeromicrobium</taxon>
    </lineage>
</organism>
<keyword evidence="4" id="KW-1185">Reference proteome</keyword>
<dbReference type="Pfam" id="PF01933">
    <property type="entry name" value="CofD"/>
    <property type="match status" value="1"/>
</dbReference>
<dbReference type="AlphaFoldDB" id="A0A512HVC1"/>
<dbReference type="InterPro" id="IPR002882">
    <property type="entry name" value="CofD"/>
</dbReference>
<dbReference type="GO" id="GO:0000287">
    <property type="term" value="F:magnesium ion binding"/>
    <property type="evidence" value="ECO:0007669"/>
    <property type="project" value="InterPro"/>
</dbReference>
<dbReference type="Proteomes" id="UP000321769">
    <property type="component" value="Unassembled WGS sequence"/>
</dbReference>
<dbReference type="RefSeq" id="WP_246119648.1">
    <property type="nucleotide sequence ID" value="NZ_BJZQ01000006.1"/>
</dbReference>
<proteinExistence type="inferred from homology"/>
<dbReference type="EMBL" id="BJZQ01000006">
    <property type="protein sequence ID" value="GEO89388.1"/>
    <property type="molecule type" value="Genomic_DNA"/>
</dbReference>
<dbReference type="PANTHER" id="PTHR43007:SF1">
    <property type="entry name" value="2-PHOSPHO-L-LACTATE TRANSFERASE"/>
    <property type="match status" value="1"/>
</dbReference>
<evidence type="ECO:0000256" key="1">
    <source>
        <dbReference type="ARBA" id="ARBA00022679"/>
    </source>
</evidence>
<dbReference type="PANTHER" id="PTHR43007">
    <property type="entry name" value="2-PHOSPHO-L-LACTATE TRANSFERASE"/>
    <property type="match status" value="1"/>
</dbReference>
<name>A0A512HVC1_9ACTN</name>
<dbReference type="Gene3D" id="1.10.8.240">
    <property type="entry name" value="CofD-like domain"/>
    <property type="match status" value="1"/>
</dbReference>